<sequence>MPATGASGNPPAGGSGTGDPPDTGGTGGASTGTGGPSGSADVVINKKQFTSDPSWLADLRLDRLKSNWEEWDRRLNLVVDQRNFSYYLDESLPCPDPVLHPRAALNWGSCDRALRTFILEHVSNVEYGIAKKFKYSHEVYDALRRSHENLDDINGLHERFTKMGKMDDDKLKILLYINSLDPLPQLQSAINEMLSNSSVTSAEVKERVIQEEQLLQRREVLGIPLTTGQGESTTLAATTTKPRLACANCKRSNH</sequence>
<dbReference type="AlphaFoldDB" id="A0AAD4LR04"/>
<keyword evidence="3" id="KW-1185">Reference proteome</keyword>
<feature type="compositionally biased region" description="Gly residues" evidence="1">
    <location>
        <begin position="24"/>
        <end position="37"/>
    </location>
</feature>
<organism evidence="2 3">
    <name type="scientific">Lactarius akahatsu</name>
    <dbReference type="NCBI Taxonomy" id="416441"/>
    <lineage>
        <taxon>Eukaryota</taxon>
        <taxon>Fungi</taxon>
        <taxon>Dikarya</taxon>
        <taxon>Basidiomycota</taxon>
        <taxon>Agaricomycotina</taxon>
        <taxon>Agaricomycetes</taxon>
        <taxon>Russulales</taxon>
        <taxon>Russulaceae</taxon>
        <taxon>Lactarius</taxon>
    </lineage>
</organism>
<reference evidence="2" key="1">
    <citation type="submission" date="2022-01" db="EMBL/GenBank/DDBJ databases">
        <title>Comparative genomics reveals a dynamic genome evolution in the ectomycorrhizal milk-cap (Lactarius) mushrooms.</title>
        <authorList>
            <consortium name="DOE Joint Genome Institute"/>
            <person name="Lebreton A."/>
            <person name="Tang N."/>
            <person name="Kuo A."/>
            <person name="LaButti K."/>
            <person name="Drula E."/>
            <person name="Barry K."/>
            <person name="Clum A."/>
            <person name="Lipzen A."/>
            <person name="Mousain D."/>
            <person name="Ng V."/>
            <person name="Wang R."/>
            <person name="Wang X."/>
            <person name="Dai Y."/>
            <person name="Henrissat B."/>
            <person name="Grigoriev I.V."/>
            <person name="Guerin-Laguette A."/>
            <person name="Yu F."/>
            <person name="Martin F.M."/>
        </authorList>
    </citation>
    <scope>NUCLEOTIDE SEQUENCE</scope>
    <source>
        <strain evidence="2">QP</strain>
    </source>
</reference>
<proteinExistence type="predicted"/>
<evidence type="ECO:0000313" key="2">
    <source>
        <dbReference type="EMBL" id="KAH9000998.1"/>
    </source>
</evidence>
<gene>
    <name evidence="2" type="ORF">EDB92DRAFT_1938768</name>
</gene>
<dbReference type="Proteomes" id="UP001201163">
    <property type="component" value="Unassembled WGS sequence"/>
</dbReference>
<comment type="caution">
    <text evidence="2">The sequence shown here is derived from an EMBL/GenBank/DDBJ whole genome shotgun (WGS) entry which is preliminary data.</text>
</comment>
<evidence type="ECO:0000256" key="1">
    <source>
        <dbReference type="SAM" id="MobiDB-lite"/>
    </source>
</evidence>
<name>A0AAD4LR04_9AGAM</name>
<accession>A0AAD4LR04</accession>
<feature type="compositionally biased region" description="Low complexity" evidence="1">
    <location>
        <begin position="1"/>
        <end position="10"/>
    </location>
</feature>
<feature type="region of interest" description="Disordered" evidence="1">
    <location>
        <begin position="1"/>
        <end position="41"/>
    </location>
</feature>
<dbReference type="EMBL" id="JAKELL010000001">
    <property type="protein sequence ID" value="KAH9000998.1"/>
    <property type="molecule type" value="Genomic_DNA"/>
</dbReference>
<evidence type="ECO:0000313" key="3">
    <source>
        <dbReference type="Proteomes" id="UP001201163"/>
    </source>
</evidence>
<protein>
    <submittedName>
        <fullName evidence="2">Uncharacterized protein</fullName>
    </submittedName>
</protein>